<dbReference type="EMBL" id="CAJGYO010000008">
    <property type="protein sequence ID" value="CAD6249844.1"/>
    <property type="molecule type" value="Genomic_DNA"/>
</dbReference>
<evidence type="ECO:0000313" key="2">
    <source>
        <dbReference type="EMBL" id="CAD6249844.1"/>
    </source>
</evidence>
<evidence type="ECO:0000256" key="1">
    <source>
        <dbReference type="SAM" id="MobiDB-lite"/>
    </source>
</evidence>
<gene>
    <name evidence="2" type="ORF">NCGR_LOCUS33646</name>
</gene>
<accession>A0A811Q186</accession>
<reference evidence="2" key="1">
    <citation type="submission" date="2020-10" db="EMBL/GenBank/DDBJ databases">
        <authorList>
            <person name="Han B."/>
            <person name="Lu T."/>
            <person name="Zhao Q."/>
            <person name="Huang X."/>
            <person name="Zhao Y."/>
        </authorList>
    </citation>
    <scope>NUCLEOTIDE SEQUENCE</scope>
</reference>
<feature type="region of interest" description="Disordered" evidence="1">
    <location>
        <begin position="87"/>
        <end position="125"/>
    </location>
</feature>
<name>A0A811Q186_9POAL</name>
<evidence type="ECO:0000313" key="3">
    <source>
        <dbReference type="Proteomes" id="UP000604825"/>
    </source>
</evidence>
<feature type="region of interest" description="Disordered" evidence="1">
    <location>
        <begin position="1"/>
        <end position="74"/>
    </location>
</feature>
<proteinExistence type="predicted"/>
<dbReference type="AlphaFoldDB" id="A0A811Q186"/>
<comment type="caution">
    <text evidence="2">The sequence shown here is derived from an EMBL/GenBank/DDBJ whole genome shotgun (WGS) entry which is preliminary data.</text>
</comment>
<sequence length="214" mass="23320">MARPGAQPSTHGQHGQPDGRPVGGAQQRDQGVAPEESPRERARSYLEEERRGRPGEGAGRKKAATSEEKWRGRWPAARAHCCDRAWQGSGHVGARGRAGRMDAGVGEEDEDTAGPPERWGSSAGAARAEVERAQCRNRRWVRAALGEEEAEGARCGSMGIEMEELQELKQIVDSVVADLWKLKVQPAEPKPELDTKKCHIVLDCSVVSLIFLAL</sequence>
<keyword evidence="3" id="KW-1185">Reference proteome</keyword>
<protein>
    <submittedName>
        <fullName evidence="2">Uncharacterized protein</fullName>
    </submittedName>
</protein>
<feature type="compositionally biased region" description="Basic and acidic residues" evidence="1">
    <location>
        <begin position="36"/>
        <end position="54"/>
    </location>
</feature>
<dbReference type="Proteomes" id="UP000604825">
    <property type="component" value="Unassembled WGS sequence"/>
</dbReference>
<organism evidence="2 3">
    <name type="scientific">Miscanthus lutarioriparius</name>
    <dbReference type="NCBI Taxonomy" id="422564"/>
    <lineage>
        <taxon>Eukaryota</taxon>
        <taxon>Viridiplantae</taxon>
        <taxon>Streptophyta</taxon>
        <taxon>Embryophyta</taxon>
        <taxon>Tracheophyta</taxon>
        <taxon>Spermatophyta</taxon>
        <taxon>Magnoliopsida</taxon>
        <taxon>Liliopsida</taxon>
        <taxon>Poales</taxon>
        <taxon>Poaceae</taxon>
        <taxon>PACMAD clade</taxon>
        <taxon>Panicoideae</taxon>
        <taxon>Andropogonodae</taxon>
        <taxon>Andropogoneae</taxon>
        <taxon>Saccharinae</taxon>
        <taxon>Miscanthus</taxon>
    </lineage>
</organism>